<name>A0A517LXZ5_9BACT</name>
<accession>A0A517LXZ5</accession>
<dbReference type="EMBL" id="CP036261">
    <property type="protein sequence ID" value="QDS87490.1"/>
    <property type="molecule type" value="Genomic_DNA"/>
</dbReference>
<evidence type="ECO:0000313" key="1">
    <source>
        <dbReference type="EMBL" id="QDS87490.1"/>
    </source>
</evidence>
<organism evidence="1 2">
    <name type="scientific">Rosistilla ulvae</name>
    <dbReference type="NCBI Taxonomy" id="1930277"/>
    <lineage>
        <taxon>Bacteria</taxon>
        <taxon>Pseudomonadati</taxon>
        <taxon>Planctomycetota</taxon>
        <taxon>Planctomycetia</taxon>
        <taxon>Pirellulales</taxon>
        <taxon>Pirellulaceae</taxon>
        <taxon>Rosistilla</taxon>
    </lineage>
</organism>
<protein>
    <submittedName>
        <fullName evidence="1">Uncharacterized protein</fullName>
    </submittedName>
</protein>
<evidence type="ECO:0000313" key="2">
    <source>
        <dbReference type="Proteomes" id="UP000319557"/>
    </source>
</evidence>
<sequence>MLEAWSPFAPRKCARPYQHEAQASESAIVEPNHSLALRASIAIPQLRLTACPTGRAPEAWSPFAPRKCARPYQHEAQASESATIEPNHSLALRAGIAIPQLRLTACPTGRAPEAWSPFAPRKCARPYQHEAQASEFAIVEPNHSLALRASIAIPQLRLNGGRVLEAWSRGALPPRLNDWSRSSLWDYQRRHSTLAKIVELARQQFRQ</sequence>
<dbReference type="AlphaFoldDB" id="A0A517LXZ5"/>
<gene>
    <name evidence="1" type="ORF">EC9_16690</name>
</gene>
<proteinExistence type="predicted"/>
<dbReference type="Proteomes" id="UP000319557">
    <property type="component" value="Chromosome"/>
</dbReference>
<reference evidence="1 2" key="1">
    <citation type="submission" date="2019-02" db="EMBL/GenBank/DDBJ databases">
        <title>Deep-cultivation of Planctomycetes and their phenomic and genomic characterization uncovers novel biology.</title>
        <authorList>
            <person name="Wiegand S."/>
            <person name="Jogler M."/>
            <person name="Boedeker C."/>
            <person name="Pinto D."/>
            <person name="Vollmers J."/>
            <person name="Rivas-Marin E."/>
            <person name="Kohn T."/>
            <person name="Peeters S.H."/>
            <person name="Heuer A."/>
            <person name="Rast P."/>
            <person name="Oberbeckmann S."/>
            <person name="Bunk B."/>
            <person name="Jeske O."/>
            <person name="Meyerdierks A."/>
            <person name="Storesund J.E."/>
            <person name="Kallscheuer N."/>
            <person name="Luecker S."/>
            <person name="Lage O.M."/>
            <person name="Pohl T."/>
            <person name="Merkel B.J."/>
            <person name="Hornburger P."/>
            <person name="Mueller R.-W."/>
            <person name="Bruemmer F."/>
            <person name="Labrenz M."/>
            <person name="Spormann A.M."/>
            <person name="Op den Camp H."/>
            <person name="Overmann J."/>
            <person name="Amann R."/>
            <person name="Jetten M.S.M."/>
            <person name="Mascher T."/>
            <person name="Medema M.H."/>
            <person name="Devos D.P."/>
            <person name="Kaster A.-K."/>
            <person name="Ovreas L."/>
            <person name="Rohde M."/>
            <person name="Galperin M.Y."/>
            <person name="Jogler C."/>
        </authorList>
    </citation>
    <scope>NUCLEOTIDE SEQUENCE [LARGE SCALE GENOMIC DNA]</scope>
    <source>
        <strain evidence="1 2">EC9</strain>
    </source>
</reference>
<keyword evidence="2" id="KW-1185">Reference proteome</keyword>
<dbReference type="KEGG" id="ruv:EC9_16690"/>